<sequence length="294" mass="33513">MPTIASMLFILVFFLSHHFLTNGWLNHVNEGMLYYPVVARAIEYLIGALLFKRIFRPEKIYFSGLQLFLFEIAFTAGIAGFIAFMDDSAIFFPQFFPFHTLIDGCIVWAVLGKMKSNRMRVALIVSGFALSLVAERLLTYHFFHMTQSNPDHTIRKLNPLRYRFVDSGTIQIPNATKKYFVVVFSFNECLPCRQMNPLAEDLCLKFSSDKIAVVKINPLNTIAEILNEENGTACLKTLVPDDTATFNAQIRNKINGMPLLLIVDSGGRILYTHDGYVFRERDLVFSAIEKILTQ</sequence>
<dbReference type="Gene3D" id="3.40.30.10">
    <property type="entry name" value="Glutaredoxin"/>
    <property type="match status" value="1"/>
</dbReference>
<comment type="caution">
    <text evidence="2">The sequence shown here is derived from an EMBL/GenBank/DDBJ whole genome shotgun (WGS) entry which is preliminary data.</text>
</comment>
<evidence type="ECO:0000313" key="2">
    <source>
        <dbReference type="EMBL" id="GAA4449264.1"/>
    </source>
</evidence>
<organism evidence="2 3">
    <name type="scientific">Rurimicrobium arvi</name>
    <dbReference type="NCBI Taxonomy" id="2049916"/>
    <lineage>
        <taxon>Bacteria</taxon>
        <taxon>Pseudomonadati</taxon>
        <taxon>Bacteroidota</taxon>
        <taxon>Chitinophagia</taxon>
        <taxon>Chitinophagales</taxon>
        <taxon>Chitinophagaceae</taxon>
        <taxon>Rurimicrobium</taxon>
    </lineage>
</organism>
<dbReference type="SUPFAM" id="SSF52833">
    <property type="entry name" value="Thioredoxin-like"/>
    <property type="match status" value="1"/>
</dbReference>
<feature type="transmembrane region" description="Helical" evidence="1">
    <location>
        <begin position="60"/>
        <end position="84"/>
    </location>
</feature>
<reference evidence="3" key="1">
    <citation type="journal article" date="2019" name="Int. J. Syst. Evol. Microbiol.">
        <title>The Global Catalogue of Microorganisms (GCM) 10K type strain sequencing project: providing services to taxonomists for standard genome sequencing and annotation.</title>
        <authorList>
            <consortium name="The Broad Institute Genomics Platform"/>
            <consortium name="The Broad Institute Genome Sequencing Center for Infectious Disease"/>
            <person name="Wu L."/>
            <person name="Ma J."/>
        </authorList>
    </citation>
    <scope>NUCLEOTIDE SEQUENCE [LARGE SCALE GENOMIC DNA]</scope>
    <source>
        <strain evidence="3">JCM 31921</strain>
    </source>
</reference>
<dbReference type="InterPro" id="IPR036249">
    <property type="entry name" value="Thioredoxin-like_sf"/>
</dbReference>
<keyword evidence="1" id="KW-0472">Membrane</keyword>
<name>A0ABP8MEB8_9BACT</name>
<protein>
    <recommendedName>
        <fullName evidence="4">Thioredoxin domain-containing protein</fullName>
    </recommendedName>
</protein>
<proteinExistence type="predicted"/>
<gene>
    <name evidence="2" type="ORF">GCM10023092_03100</name>
</gene>
<keyword evidence="1" id="KW-1133">Transmembrane helix</keyword>
<feature type="transmembrane region" description="Helical" evidence="1">
    <location>
        <begin position="90"/>
        <end position="111"/>
    </location>
</feature>
<keyword evidence="1" id="KW-0812">Transmembrane</keyword>
<evidence type="ECO:0008006" key="4">
    <source>
        <dbReference type="Google" id="ProtNLM"/>
    </source>
</evidence>
<dbReference type="EMBL" id="BAABEZ010000001">
    <property type="protein sequence ID" value="GAA4449264.1"/>
    <property type="molecule type" value="Genomic_DNA"/>
</dbReference>
<evidence type="ECO:0000256" key="1">
    <source>
        <dbReference type="SAM" id="Phobius"/>
    </source>
</evidence>
<dbReference type="Proteomes" id="UP001501410">
    <property type="component" value="Unassembled WGS sequence"/>
</dbReference>
<keyword evidence="3" id="KW-1185">Reference proteome</keyword>
<accession>A0ABP8MEB8</accession>
<evidence type="ECO:0000313" key="3">
    <source>
        <dbReference type="Proteomes" id="UP001501410"/>
    </source>
</evidence>